<evidence type="ECO:0000313" key="6">
    <source>
        <dbReference type="Proteomes" id="UP001203058"/>
    </source>
</evidence>
<evidence type="ECO:0000256" key="1">
    <source>
        <dbReference type="ARBA" id="ARBA00023015"/>
    </source>
</evidence>
<dbReference type="InterPro" id="IPR050397">
    <property type="entry name" value="Env_Response_Regulators"/>
</dbReference>
<sequence length="239" mass="27884">MIEAHLKKLRKRVNISREEEEAIRGAMSEVREVRADRTIIRRGEELNTSLMLLSGWLARTRDLATGQRQVSELHVTGDFADLHAFTLKRLDHNVITMSPCTIAVFPHERLVHLFERFPHLARIYWFITNVDAAIHREWTVSLGRRSALSRMAHLFAELLVRLEIVGETDGNSFEFPLTQQELGECLGLTSVHVNRTLQELRRRNLIELENRRATILDLEGLHDVAEFDPFYLYLEHRDR</sequence>
<dbReference type="RefSeq" id="WP_241447123.1">
    <property type="nucleotide sequence ID" value="NZ_JAKZHW010000001.1"/>
</dbReference>
<dbReference type="Gene3D" id="1.10.10.10">
    <property type="entry name" value="Winged helix-like DNA-binding domain superfamily/Winged helix DNA-binding domain"/>
    <property type="match status" value="1"/>
</dbReference>
<dbReference type="SUPFAM" id="SSF46785">
    <property type="entry name" value="Winged helix' DNA-binding domain"/>
    <property type="match status" value="1"/>
</dbReference>
<name>A0ABS9VMX6_9SPHN</name>
<dbReference type="InterPro" id="IPR036390">
    <property type="entry name" value="WH_DNA-bd_sf"/>
</dbReference>
<dbReference type="PANTHER" id="PTHR24567">
    <property type="entry name" value="CRP FAMILY TRANSCRIPTIONAL REGULATORY PROTEIN"/>
    <property type="match status" value="1"/>
</dbReference>
<dbReference type="Proteomes" id="UP001203058">
    <property type="component" value="Unassembled WGS sequence"/>
</dbReference>
<organism evidence="5 6">
    <name type="scientific">Sphingomonas telluris</name>
    <dbReference type="NCBI Taxonomy" id="2907998"/>
    <lineage>
        <taxon>Bacteria</taxon>
        <taxon>Pseudomonadati</taxon>
        <taxon>Pseudomonadota</taxon>
        <taxon>Alphaproteobacteria</taxon>
        <taxon>Sphingomonadales</taxon>
        <taxon>Sphingomonadaceae</taxon>
        <taxon>Sphingomonas</taxon>
    </lineage>
</organism>
<dbReference type="InterPro" id="IPR018490">
    <property type="entry name" value="cNMP-bd_dom_sf"/>
</dbReference>
<dbReference type="SUPFAM" id="SSF51206">
    <property type="entry name" value="cAMP-binding domain-like"/>
    <property type="match status" value="1"/>
</dbReference>
<reference evidence="5 6" key="1">
    <citation type="submission" date="2022-03" db="EMBL/GenBank/DDBJ databases">
        <authorList>
            <person name="Jo J.-H."/>
            <person name="Im W.-T."/>
        </authorList>
    </citation>
    <scope>NUCLEOTIDE SEQUENCE [LARGE SCALE GENOMIC DNA]</scope>
    <source>
        <strain evidence="5 6">SM33</strain>
    </source>
</reference>
<accession>A0ABS9VMX6</accession>
<dbReference type="InterPro" id="IPR000595">
    <property type="entry name" value="cNMP-bd_dom"/>
</dbReference>
<comment type="caution">
    <text evidence="5">The sequence shown here is derived from an EMBL/GenBank/DDBJ whole genome shotgun (WGS) entry which is preliminary data.</text>
</comment>
<protein>
    <submittedName>
        <fullName evidence="5">Crp/Fnr family transcriptional regulator</fullName>
    </submittedName>
</protein>
<keyword evidence="3" id="KW-0804">Transcription</keyword>
<dbReference type="InterPro" id="IPR012318">
    <property type="entry name" value="HTH_CRP"/>
</dbReference>
<dbReference type="CDD" id="cd00038">
    <property type="entry name" value="CAP_ED"/>
    <property type="match status" value="1"/>
</dbReference>
<evidence type="ECO:0000313" key="5">
    <source>
        <dbReference type="EMBL" id="MCH8616320.1"/>
    </source>
</evidence>
<keyword evidence="6" id="KW-1185">Reference proteome</keyword>
<dbReference type="Gene3D" id="2.60.120.10">
    <property type="entry name" value="Jelly Rolls"/>
    <property type="match status" value="1"/>
</dbReference>
<gene>
    <name evidence="5" type="ORF">LZ016_09430</name>
</gene>
<keyword evidence="1" id="KW-0805">Transcription regulation</keyword>
<dbReference type="SMART" id="SM00419">
    <property type="entry name" value="HTH_CRP"/>
    <property type="match status" value="1"/>
</dbReference>
<dbReference type="PROSITE" id="PS51063">
    <property type="entry name" value="HTH_CRP_2"/>
    <property type="match status" value="1"/>
</dbReference>
<dbReference type="InterPro" id="IPR036388">
    <property type="entry name" value="WH-like_DNA-bd_sf"/>
</dbReference>
<proteinExistence type="predicted"/>
<keyword evidence="2" id="KW-0238">DNA-binding</keyword>
<feature type="domain" description="HTH crp-type" evidence="4">
    <location>
        <begin position="145"/>
        <end position="219"/>
    </location>
</feature>
<dbReference type="PANTHER" id="PTHR24567:SF68">
    <property type="entry name" value="DNA-BINDING TRANSCRIPTIONAL DUAL REGULATOR CRP"/>
    <property type="match status" value="1"/>
</dbReference>
<dbReference type="Pfam" id="PF13545">
    <property type="entry name" value="HTH_Crp_2"/>
    <property type="match status" value="1"/>
</dbReference>
<dbReference type="InterPro" id="IPR014710">
    <property type="entry name" value="RmlC-like_jellyroll"/>
</dbReference>
<evidence type="ECO:0000256" key="2">
    <source>
        <dbReference type="ARBA" id="ARBA00023125"/>
    </source>
</evidence>
<dbReference type="EMBL" id="JAKZHW010000001">
    <property type="protein sequence ID" value="MCH8616320.1"/>
    <property type="molecule type" value="Genomic_DNA"/>
</dbReference>
<dbReference type="Pfam" id="PF00027">
    <property type="entry name" value="cNMP_binding"/>
    <property type="match status" value="1"/>
</dbReference>
<evidence type="ECO:0000256" key="3">
    <source>
        <dbReference type="ARBA" id="ARBA00023163"/>
    </source>
</evidence>
<evidence type="ECO:0000259" key="4">
    <source>
        <dbReference type="PROSITE" id="PS51063"/>
    </source>
</evidence>